<reference evidence="2" key="1">
    <citation type="submission" date="2021-01" db="UniProtKB">
        <authorList>
            <consortium name="EnsemblPlants"/>
        </authorList>
    </citation>
    <scope>IDENTIFICATION</scope>
</reference>
<sequence>MVKPKPDGDGDGFDFSIPERLWRQLDSPGQLSCLLASSGQTRSLARSAPSHITIASLTFKSVRSESGPIYLAHKLHFETLVLLFVGPFSFIVTSYSSLQNILHFPVIFPVSCTLAAFSLFILATGSTTLTVFRAFYGHPVSISAVLKSLTDRYIPLSVTLLSSMMIQLLICSLASLMLFSGLRIYELFGFEQVQYSSSPYFIGTCSVFGLMLLTCLFCLQASWSLASVIVLVEEDYSGWGGIEPLVRSARLVTKDKTTRRVAVWLLLLFWFGVVCVSLLSYLLPSRLDSSVMSVSMKELVPTFFLSIYLLSRLIGNAVLYRICTKMNEGILPALIAAPVQHIDEGGPQCCNNGMIDPVCLPK</sequence>
<accession>A0A7N0VMC9</accession>
<feature type="transmembrane region" description="Helical" evidence="1">
    <location>
        <begin position="104"/>
        <end position="132"/>
    </location>
</feature>
<name>A0A7N0VMC9_KALFE</name>
<proteinExistence type="predicted"/>
<dbReference type="PANTHER" id="PTHR33133">
    <property type="entry name" value="OS08G0107100 PROTEIN-RELATED"/>
    <property type="match status" value="1"/>
</dbReference>
<organism evidence="2 3">
    <name type="scientific">Kalanchoe fedtschenkoi</name>
    <name type="common">Lavender scallops</name>
    <name type="synonym">South American air plant</name>
    <dbReference type="NCBI Taxonomy" id="63787"/>
    <lineage>
        <taxon>Eukaryota</taxon>
        <taxon>Viridiplantae</taxon>
        <taxon>Streptophyta</taxon>
        <taxon>Embryophyta</taxon>
        <taxon>Tracheophyta</taxon>
        <taxon>Spermatophyta</taxon>
        <taxon>Magnoliopsida</taxon>
        <taxon>eudicotyledons</taxon>
        <taxon>Gunneridae</taxon>
        <taxon>Pentapetalae</taxon>
        <taxon>Saxifragales</taxon>
        <taxon>Crassulaceae</taxon>
        <taxon>Kalanchoe</taxon>
    </lineage>
</organism>
<feature type="transmembrane region" description="Helical" evidence="1">
    <location>
        <begin position="261"/>
        <end position="283"/>
    </location>
</feature>
<keyword evidence="3" id="KW-1185">Reference proteome</keyword>
<dbReference type="EnsemblPlants" id="Kaladp1319s0018.1.v1.1">
    <property type="protein sequence ID" value="Kaladp1319s0018.1.v1.1"/>
    <property type="gene ID" value="Kaladp1319s0018.v1.1"/>
</dbReference>
<dbReference type="Proteomes" id="UP000594263">
    <property type="component" value="Unplaced"/>
</dbReference>
<protein>
    <submittedName>
        <fullName evidence="2">Uncharacterized protein</fullName>
    </submittedName>
</protein>
<feature type="transmembrane region" description="Helical" evidence="1">
    <location>
        <begin position="80"/>
        <end position="98"/>
    </location>
</feature>
<evidence type="ECO:0000313" key="3">
    <source>
        <dbReference type="Proteomes" id="UP000594263"/>
    </source>
</evidence>
<evidence type="ECO:0000256" key="1">
    <source>
        <dbReference type="SAM" id="Phobius"/>
    </source>
</evidence>
<dbReference type="PANTHER" id="PTHR33133:SF7">
    <property type="entry name" value="F26K24.10 PROTEIN-RELATED"/>
    <property type="match status" value="1"/>
</dbReference>
<dbReference type="AlphaFoldDB" id="A0A7N0VMC9"/>
<keyword evidence="1" id="KW-1133">Transmembrane helix</keyword>
<keyword evidence="1" id="KW-0472">Membrane</keyword>
<feature type="transmembrane region" description="Helical" evidence="1">
    <location>
        <begin position="199"/>
        <end position="219"/>
    </location>
</feature>
<feature type="transmembrane region" description="Helical" evidence="1">
    <location>
        <begin position="153"/>
        <end position="179"/>
    </location>
</feature>
<dbReference type="Gramene" id="Kaladp1319s0018.1.v1.1">
    <property type="protein sequence ID" value="Kaladp1319s0018.1.v1.1"/>
    <property type="gene ID" value="Kaladp1319s0018.v1.1"/>
</dbReference>
<evidence type="ECO:0000313" key="2">
    <source>
        <dbReference type="EnsemblPlants" id="Kaladp1319s0018.1.v1.1"/>
    </source>
</evidence>
<keyword evidence="1" id="KW-0812">Transmembrane</keyword>
<feature type="transmembrane region" description="Helical" evidence="1">
    <location>
        <begin position="303"/>
        <end position="323"/>
    </location>
</feature>